<dbReference type="AlphaFoldDB" id="A0A5F4VU68"/>
<dbReference type="Proteomes" id="UP000008225">
    <property type="component" value="Chromosome 22"/>
</dbReference>
<keyword evidence="2" id="KW-1185">Reference proteome</keyword>
<reference evidence="1" key="2">
    <citation type="submission" date="2025-08" db="UniProtKB">
        <authorList>
            <consortium name="Ensembl"/>
        </authorList>
    </citation>
    <scope>IDENTIFICATION</scope>
</reference>
<organism evidence="1 2">
    <name type="scientific">Callithrix jacchus</name>
    <name type="common">White-tufted-ear marmoset</name>
    <name type="synonym">Simia Jacchus</name>
    <dbReference type="NCBI Taxonomy" id="9483"/>
    <lineage>
        <taxon>Eukaryota</taxon>
        <taxon>Metazoa</taxon>
        <taxon>Chordata</taxon>
        <taxon>Craniata</taxon>
        <taxon>Vertebrata</taxon>
        <taxon>Euteleostomi</taxon>
        <taxon>Mammalia</taxon>
        <taxon>Eutheria</taxon>
        <taxon>Euarchontoglires</taxon>
        <taxon>Primates</taxon>
        <taxon>Haplorrhini</taxon>
        <taxon>Platyrrhini</taxon>
        <taxon>Cebidae</taxon>
        <taxon>Callitrichinae</taxon>
        <taxon>Callithrix</taxon>
        <taxon>Callithrix</taxon>
    </lineage>
</organism>
<evidence type="ECO:0000313" key="2">
    <source>
        <dbReference type="Proteomes" id="UP000008225"/>
    </source>
</evidence>
<reference evidence="1" key="1">
    <citation type="submission" date="2009-03" db="EMBL/GenBank/DDBJ databases">
        <authorList>
            <person name="Warren W."/>
            <person name="Ye L."/>
            <person name="Minx P."/>
            <person name="Worley K."/>
            <person name="Gibbs R."/>
            <person name="Wilson R.K."/>
        </authorList>
    </citation>
    <scope>NUCLEOTIDE SEQUENCE [LARGE SCALE GENOMIC DNA]</scope>
</reference>
<name>A0A5F4VU68_CALJA</name>
<sequence>AQRLFYDEIMFLCFAFIFSLDICFQE</sequence>
<evidence type="ECO:0000313" key="1">
    <source>
        <dbReference type="Ensembl" id="ENSCJAP00000069042.1"/>
    </source>
</evidence>
<dbReference type="InParanoid" id="A0A5F4VU68"/>
<dbReference type="Ensembl" id="ENSCJAT00000093953.2">
    <property type="protein sequence ID" value="ENSCJAP00000069042.1"/>
    <property type="gene ID" value="ENSCJAG00000068738.2"/>
</dbReference>
<reference evidence="1" key="3">
    <citation type="submission" date="2025-09" db="UniProtKB">
        <authorList>
            <consortium name="Ensembl"/>
        </authorList>
    </citation>
    <scope>IDENTIFICATION</scope>
</reference>
<protein>
    <submittedName>
        <fullName evidence="1">Uncharacterized protein</fullName>
    </submittedName>
</protein>
<proteinExistence type="predicted"/>
<accession>A0A5F4VU68</accession>